<dbReference type="eggNOG" id="ENOG50333N1">
    <property type="taxonomic scope" value="Bacteria"/>
</dbReference>
<reference evidence="2 3" key="1">
    <citation type="submission" date="2013-01" db="EMBL/GenBank/DDBJ databases">
        <authorList>
            <person name="Fiebig A."/>
            <person name="Goeker M."/>
            <person name="Klenk H.-P.P."/>
        </authorList>
    </citation>
    <scope>NUCLEOTIDE SEQUENCE [LARGE SCALE GENOMIC DNA]</scope>
    <source>
        <strain evidence="2 3">DSM 24838</strain>
    </source>
</reference>
<protein>
    <recommendedName>
        <fullName evidence="4">Lipoprotein</fullName>
    </recommendedName>
</protein>
<keyword evidence="1" id="KW-0732">Signal</keyword>
<keyword evidence="3" id="KW-1185">Reference proteome</keyword>
<dbReference type="PROSITE" id="PS51257">
    <property type="entry name" value="PROKAR_LIPOPROTEIN"/>
    <property type="match status" value="1"/>
</dbReference>
<dbReference type="Proteomes" id="UP000035100">
    <property type="component" value="Unassembled WGS sequence"/>
</dbReference>
<dbReference type="RefSeq" id="WP_018304247.1">
    <property type="nucleotide sequence ID" value="NZ_KB902312.1"/>
</dbReference>
<proteinExistence type="predicted"/>
<dbReference type="EMBL" id="AONG01000005">
    <property type="protein sequence ID" value="KIQ70503.1"/>
    <property type="molecule type" value="Genomic_DNA"/>
</dbReference>
<dbReference type="AlphaFoldDB" id="A0A0D0QHF6"/>
<evidence type="ECO:0000313" key="3">
    <source>
        <dbReference type="Proteomes" id="UP000035100"/>
    </source>
</evidence>
<evidence type="ECO:0008006" key="4">
    <source>
        <dbReference type="Google" id="ProtNLM"/>
    </source>
</evidence>
<feature type="signal peptide" evidence="1">
    <location>
        <begin position="1"/>
        <end position="18"/>
    </location>
</feature>
<feature type="chain" id="PRO_5002219606" description="Lipoprotein" evidence="1">
    <location>
        <begin position="19"/>
        <end position="96"/>
    </location>
</feature>
<evidence type="ECO:0000313" key="2">
    <source>
        <dbReference type="EMBL" id="KIQ70503.1"/>
    </source>
</evidence>
<comment type="caution">
    <text evidence="2">The sequence shown here is derived from an EMBL/GenBank/DDBJ whole genome shotgun (WGS) entry which is preliminary data.</text>
</comment>
<dbReference type="STRING" id="1123501.Wenmar_00879"/>
<name>A0A0D0QHF6_9RHOB</name>
<sequence>MRVLFAALPAALLLTACAPRVWSPEEAAQECEQRARAAQGPTGAVTLGYNSNSGPYTGVAVGVSGDYLTGRDPLDVYRDCVVRRTGAEPYRPPRLR</sequence>
<evidence type="ECO:0000256" key="1">
    <source>
        <dbReference type="SAM" id="SignalP"/>
    </source>
</evidence>
<organism evidence="2 3">
    <name type="scientific">Wenxinia marina DSM 24838</name>
    <dbReference type="NCBI Taxonomy" id="1123501"/>
    <lineage>
        <taxon>Bacteria</taxon>
        <taxon>Pseudomonadati</taxon>
        <taxon>Pseudomonadota</taxon>
        <taxon>Alphaproteobacteria</taxon>
        <taxon>Rhodobacterales</taxon>
        <taxon>Roseobacteraceae</taxon>
        <taxon>Wenxinia</taxon>
    </lineage>
</organism>
<dbReference type="OrthoDB" id="7691501at2"/>
<accession>A0A0D0QHF6</accession>
<gene>
    <name evidence="2" type="ORF">Wenmar_00879</name>
</gene>